<sequence length="47" mass="5249">MKCAGRRRLKDKVLLLSAHSGRGVAPRAPARGASFWSQQRRRAAEMN</sequence>
<comment type="caution">
    <text evidence="2">The sequence shown here is derived from an EMBL/GenBank/DDBJ whole genome shotgun (WGS) entry which is preliminary data.</text>
</comment>
<dbReference type="EMBL" id="BMAW01106009">
    <property type="protein sequence ID" value="GFT22060.1"/>
    <property type="molecule type" value="Genomic_DNA"/>
</dbReference>
<organism evidence="2 3">
    <name type="scientific">Nephila pilipes</name>
    <name type="common">Giant wood spider</name>
    <name type="synonym">Nephila maculata</name>
    <dbReference type="NCBI Taxonomy" id="299642"/>
    <lineage>
        <taxon>Eukaryota</taxon>
        <taxon>Metazoa</taxon>
        <taxon>Ecdysozoa</taxon>
        <taxon>Arthropoda</taxon>
        <taxon>Chelicerata</taxon>
        <taxon>Arachnida</taxon>
        <taxon>Araneae</taxon>
        <taxon>Araneomorphae</taxon>
        <taxon>Entelegynae</taxon>
        <taxon>Araneoidea</taxon>
        <taxon>Nephilidae</taxon>
        <taxon>Nephila</taxon>
    </lineage>
</organism>
<proteinExistence type="predicted"/>
<feature type="non-terminal residue" evidence="2">
    <location>
        <position position="47"/>
    </location>
</feature>
<evidence type="ECO:0000256" key="1">
    <source>
        <dbReference type="SAM" id="MobiDB-lite"/>
    </source>
</evidence>
<name>A0A8X6NNG1_NEPPI</name>
<dbReference type="AlphaFoldDB" id="A0A8X6NNG1"/>
<feature type="compositionally biased region" description="Low complexity" evidence="1">
    <location>
        <begin position="21"/>
        <end position="33"/>
    </location>
</feature>
<accession>A0A8X6NNG1</accession>
<feature type="region of interest" description="Disordered" evidence="1">
    <location>
        <begin position="21"/>
        <end position="47"/>
    </location>
</feature>
<dbReference type="Proteomes" id="UP000887013">
    <property type="component" value="Unassembled WGS sequence"/>
</dbReference>
<keyword evidence="3" id="KW-1185">Reference proteome</keyword>
<evidence type="ECO:0000313" key="2">
    <source>
        <dbReference type="EMBL" id="GFT22060.1"/>
    </source>
</evidence>
<reference evidence="2" key="1">
    <citation type="submission" date="2020-08" db="EMBL/GenBank/DDBJ databases">
        <title>Multicomponent nature underlies the extraordinary mechanical properties of spider dragline silk.</title>
        <authorList>
            <person name="Kono N."/>
            <person name="Nakamura H."/>
            <person name="Mori M."/>
            <person name="Yoshida Y."/>
            <person name="Ohtoshi R."/>
            <person name="Malay A.D."/>
            <person name="Moran D.A.P."/>
            <person name="Tomita M."/>
            <person name="Numata K."/>
            <person name="Arakawa K."/>
        </authorList>
    </citation>
    <scope>NUCLEOTIDE SEQUENCE</scope>
</reference>
<evidence type="ECO:0000313" key="3">
    <source>
        <dbReference type="Proteomes" id="UP000887013"/>
    </source>
</evidence>
<gene>
    <name evidence="2" type="ORF">NPIL_586791</name>
</gene>
<protein>
    <submittedName>
        <fullName evidence="2">Uncharacterized protein</fullName>
    </submittedName>
</protein>